<keyword evidence="2" id="KW-0732">Signal</keyword>
<feature type="compositionally biased region" description="Polar residues" evidence="1">
    <location>
        <begin position="777"/>
        <end position="786"/>
    </location>
</feature>
<sequence>MMFLVFLCLLQPSTVIPMPFPYRGSNSEEGPPHGPFNYPNLPMSHGGPMFGYGLPHYAQMIQLQQALSQQPFPWQPQGKDQSEQHNHETIAPQMPIFPFKPQTQPISAQQPQHVTKQPLQLPPAPNAQTPPGNYFGYFGFGGRQPYNSEEADEEAPKEKDPPKAEPPVTESSNSTVADTNTTVVDQGVGNNTAHNESFVEISPQNPDLQFDGQRIPSSGRTFTNIVHGRPVNVLPAAHRPPNHVIRLPNHIIRNPQQRYYGINRVPLGNGDQQKRAYPPNQVINKASPINVRPPEKREFAREETPIYLENGLRRVVPVYRNNIQQYPGNRKPIDMSQQREHVNKMTNNAPNGNVIIVYPQDPQPQDETQNIPRGIYANYQNGKFQSRQSETGQEPHFPQHGDTTAIQISKSGTVTTDNMWGNVHHTTEISKGAPGPLQETIYLVSAFPSNNDPHNIPKQNQWGSPAYRGNVHYSAGQREIDIYPENDPYAKINPTPGLEDQHWKVNDFTTQHENVQPQPYSRIGPQRNIHNPSVGQNRKEFYITTNERHPLNQRQFLLISKPGPLKTQEQSFSTNRSSYRFQNVFPIPQKPDSTLDHSPFFTRLETDSPMQNTNIPYRPNRQFDPVENIQYTFGDEIHPEHNNPIDYQISSFPETQPWGYNPEVIPLVPSERTNYGSYPSGLRGQSSNPKEIEMDWNGGSRHYICSLPYEDDLGRGIPNSLLYVCCKLSNTAQRSPSGTVDNMNDFRLAVKEYNDWVPYQDRTHKQHTRNVIDSPKTETNQPSVSNCNMSSANEIAMASGREPLEGPSCIRKACNEHNLENAYQGFDMGHKRPCSARGDNFLSPELEVPSSQGKNLNIQDDASPQGGVEKRGPGKLLRVLTCPQNRQMPAADLAKDRPNAFSLQHDIANGEPGLKSQDGNLMLHQPSEPLSSTADCLILNK</sequence>
<evidence type="ECO:0008006" key="5">
    <source>
        <dbReference type="Google" id="ProtNLM"/>
    </source>
</evidence>
<evidence type="ECO:0000313" key="4">
    <source>
        <dbReference type="Proteomes" id="UP000770717"/>
    </source>
</evidence>
<feature type="signal peptide" evidence="2">
    <location>
        <begin position="1"/>
        <end position="17"/>
    </location>
</feature>
<dbReference type="PANTHER" id="PTHR16784">
    <property type="entry name" value="ENAMELIN"/>
    <property type="match status" value="1"/>
</dbReference>
<feature type="compositionally biased region" description="Low complexity" evidence="1">
    <location>
        <begin position="126"/>
        <end position="137"/>
    </location>
</feature>
<dbReference type="OrthoDB" id="9903658at2759"/>
<dbReference type="InterPro" id="IPR015673">
    <property type="entry name" value="Enamelin"/>
</dbReference>
<accession>A0A8J6F2R7</accession>
<feature type="compositionally biased region" description="Polar residues" evidence="1">
    <location>
        <begin position="169"/>
        <end position="190"/>
    </location>
</feature>
<evidence type="ECO:0000256" key="1">
    <source>
        <dbReference type="SAM" id="MobiDB-lite"/>
    </source>
</evidence>
<dbReference type="Pfam" id="PF15362">
    <property type="entry name" value="Enamelin"/>
    <property type="match status" value="1"/>
</dbReference>
<dbReference type="EMBL" id="WNTK01000007">
    <property type="protein sequence ID" value="KAG9480402.1"/>
    <property type="molecule type" value="Genomic_DNA"/>
</dbReference>
<comment type="caution">
    <text evidence="3">The sequence shown here is derived from an EMBL/GenBank/DDBJ whole genome shotgun (WGS) entry which is preliminary data.</text>
</comment>
<feature type="compositionally biased region" description="Basic and acidic residues" evidence="1">
    <location>
        <begin position="154"/>
        <end position="163"/>
    </location>
</feature>
<proteinExistence type="predicted"/>
<evidence type="ECO:0000256" key="2">
    <source>
        <dbReference type="SAM" id="SignalP"/>
    </source>
</evidence>
<name>A0A8J6F2R7_ELECQ</name>
<protein>
    <recommendedName>
        <fullName evidence="5">Enamelin</fullName>
    </recommendedName>
</protein>
<feature type="compositionally biased region" description="Polar residues" evidence="1">
    <location>
        <begin position="849"/>
        <end position="862"/>
    </location>
</feature>
<dbReference type="PANTHER" id="PTHR16784:SF2">
    <property type="entry name" value="ENAMELIN"/>
    <property type="match status" value="1"/>
</dbReference>
<reference evidence="3" key="1">
    <citation type="thesis" date="2020" institute="ProQuest LLC" country="789 East Eisenhower Parkway, Ann Arbor, MI, USA">
        <title>Comparative Genomics and Chromosome Evolution.</title>
        <authorList>
            <person name="Mudd A.B."/>
        </authorList>
    </citation>
    <scope>NUCLEOTIDE SEQUENCE</scope>
    <source>
        <strain evidence="3">HN-11 Male</strain>
        <tissue evidence="3">Kidney and liver</tissue>
    </source>
</reference>
<evidence type="ECO:0000313" key="3">
    <source>
        <dbReference type="EMBL" id="KAG9480402.1"/>
    </source>
</evidence>
<gene>
    <name evidence="3" type="ORF">GDO78_012071</name>
</gene>
<feature type="chain" id="PRO_5035145237" description="Enamelin" evidence="2">
    <location>
        <begin position="18"/>
        <end position="941"/>
    </location>
</feature>
<dbReference type="Proteomes" id="UP000770717">
    <property type="component" value="Unassembled WGS sequence"/>
</dbReference>
<dbReference type="AlphaFoldDB" id="A0A8J6F2R7"/>
<feature type="region of interest" description="Disordered" evidence="1">
    <location>
        <begin position="96"/>
        <end position="190"/>
    </location>
</feature>
<keyword evidence="4" id="KW-1185">Reference proteome</keyword>
<organism evidence="3 4">
    <name type="scientific">Eleutherodactylus coqui</name>
    <name type="common">Puerto Rican coqui</name>
    <dbReference type="NCBI Taxonomy" id="57060"/>
    <lineage>
        <taxon>Eukaryota</taxon>
        <taxon>Metazoa</taxon>
        <taxon>Chordata</taxon>
        <taxon>Craniata</taxon>
        <taxon>Vertebrata</taxon>
        <taxon>Euteleostomi</taxon>
        <taxon>Amphibia</taxon>
        <taxon>Batrachia</taxon>
        <taxon>Anura</taxon>
        <taxon>Neobatrachia</taxon>
        <taxon>Hyloidea</taxon>
        <taxon>Eleutherodactylidae</taxon>
        <taxon>Eleutherodactylinae</taxon>
        <taxon>Eleutherodactylus</taxon>
        <taxon>Eleutherodactylus</taxon>
    </lineage>
</organism>
<feature type="region of interest" description="Disordered" evidence="1">
    <location>
        <begin position="763"/>
        <end position="786"/>
    </location>
</feature>
<feature type="compositionally biased region" description="Polar residues" evidence="1">
    <location>
        <begin position="101"/>
        <end position="115"/>
    </location>
</feature>
<feature type="region of interest" description="Disordered" evidence="1">
    <location>
        <begin position="847"/>
        <end position="873"/>
    </location>
</feature>